<dbReference type="InterPro" id="IPR051482">
    <property type="entry name" value="Cholesterol_transport"/>
</dbReference>
<accession>A0A9J7E4I5</accession>
<feature type="compositionally biased region" description="Basic and acidic residues" evidence="1">
    <location>
        <begin position="197"/>
        <end position="208"/>
    </location>
</feature>
<dbReference type="PANTHER" id="PTHR23319:SF13">
    <property type="entry name" value="GRAM DOMAIN-CONTAINING PROTEIN"/>
    <property type="match status" value="1"/>
</dbReference>
<reference evidence="5" key="1">
    <citation type="submission" date="2025-08" db="UniProtKB">
        <authorList>
            <consortium name="RefSeq"/>
        </authorList>
    </citation>
    <scope>IDENTIFICATION</scope>
    <source>
        <strain evidence="5">Ishihara</strain>
        <tissue evidence="5">Whole body</tissue>
    </source>
</reference>
<feature type="domain" description="GRAM" evidence="3">
    <location>
        <begin position="244"/>
        <end position="311"/>
    </location>
</feature>
<proteinExistence type="predicted"/>
<dbReference type="GO" id="GO:0005789">
    <property type="term" value="C:endoplasmic reticulum membrane"/>
    <property type="evidence" value="ECO:0007669"/>
    <property type="project" value="TreeGrafter"/>
</dbReference>
<keyword evidence="4" id="KW-1185">Reference proteome</keyword>
<dbReference type="GeneID" id="111354912"/>
<organism evidence="4 5">
    <name type="scientific">Spodoptera litura</name>
    <name type="common">Asian cotton leafworm</name>
    <dbReference type="NCBI Taxonomy" id="69820"/>
    <lineage>
        <taxon>Eukaryota</taxon>
        <taxon>Metazoa</taxon>
        <taxon>Ecdysozoa</taxon>
        <taxon>Arthropoda</taxon>
        <taxon>Hexapoda</taxon>
        <taxon>Insecta</taxon>
        <taxon>Pterygota</taxon>
        <taxon>Neoptera</taxon>
        <taxon>Endopterygota</taxon>
        <taxon>Lepidoptera</taxon>
        <taxon>Glossata</taxon>
        <taxon>Ditrysia</taxon>
        <taxon>Noctuoidea</taxon>
        <taxon>Noctuidae</taxon>
        <taxon>Amphipyrinae</taxon>
        <taxon>Spodoptera</taxon>
    </lineage>
</organism>
<evidence type="ECO:0000313" key="5">
    <source>
        <dbReference type="RefSeq" id="XP_022824305.1"/>
    </source>
</evidence>
<name>A0A9J7E4I5_SPOLT</name>
<feature type="compositionally biased region" description="Polar residues" evidence="1">
    <location>
        <begin position="227"/>
        <end position="238"/>
    </location>
</feature>
<dbReference type="GO" id="GO:0005886">
    <property type="term" value="C:plasma membrane"/>
    <property type="evidence" value="ECO:0007669"/>
    <property type="project" value="TreeGrafter"/>
</dbReference>
<dbReference type="RefSeq" id="XP_022824305.1">
    <property type="nucleotide sequence ID" value="XM_022968537.1"/>
</dbReference>
<dbReference type="Gene3D" id="2.30.29.30">
    <property type="entry name" value="Pleckstrin-homology domain (PH domain)/Phosphotyrosine-binding domain (PTB)"/>
    <property type="match status" value="1"/>
</dbReference>
<feature type="compositionally biased region" description="Low complexity" evidence="1">
    <location>
        <begin position="132"/>
        <end position="142"/>
    </location>
</feature>
<dbReference type="Proteomes" id="UP000301870">
    <property type="component" value="Chromosome 20"/>
</dbReference>
<sequence length="549" mass="59367">MVQSAMAGSKKPGPLRKSASCQVYAITHVNHLNSSRSDTSTSTSSSSENYDTPLRRFNRILRSSVARHWTFFKRARPDFRSRGRSVSDTGLCEIVDGGPDLAYLDIPGITPRRSLQTFGKGSNGAPSLYITSAGGSSSVGAEEASDGSDAERPRRGHHLRVPTPALTQSTGNFAAGAAGGGCGAPRSAPATPLQLEPHPRSTKHDKQAIKPLSGSAPSVRAPPPSATGTGDTTDGKQPSKSRQKKFQRHFPQVGPEEKVLNYYSCALVGDLLLQGHLYITKNYFAFYSNVFGYVTKLLIPIISVLRITKEKVARIIPNAVGVCTRDERHVFGSLLSRDSTYKLMMHVWKAARAPEQAVPKPQDLRASEVELEVSEYSPEDDSSSAGGDQPDAASPPVRRESEAIIAAAGGAAVIQPALLTGSAGTTRTAGRWWRPLLAILAAFLTFTAVVLAYKLYQASYQTQEEIVKLSGEELYSELVRWRARLHGRAANELHSFLTTNLLLLTKVIYSVRQSLEALSGVILTDMAQSGTMDLNMDLNLDVPNETLFS</sequence>
<dbReference type="InterPro" id="IPR004182">
    <property type="entry name" value="GRAM"/>
</dbReference>
<dbReference type="PANTHER" id="PTHR23319">
    <property type="entry name" value="GRAM DOMAIN CONTAINING 1B, ISOFORM E"/>
    <property type="match status" value="1"/>
</dbReference>
<keyword evidence="2" id="KW-0812">Transmembrane</keyword>
<dbReference type="InterPro" id="IPR011993">
    <property type="entry name" value="PH-like_dom_sf"/>
</dbReference>
<keyword evidence="2" id="KW-1133">Transmembrane helix</keyword>
<dbReference type="AlphaFoldDB" id="A0A9J7E4I5"/>
<feature type="region of interest" description="Disordered" evidence="1">
    <location>
        <begin position="375"/>
        <end position="398"/>
    </location>
</feature>
<evidence type="ECO:0000259" key="3">
    <source>
        <dbReference type="SMART" id="SM00568"/>
    </source>
</evidence>
<protein>
    <submittedName>
        <fullName evidence="5">Uncharacterized protein LOC111354912 isoform X1</fullName>
    </submittedName>
</protein>
<dbReference type="GO" id="GO:0140268">
    <property type="term" value="C:endoplasmic reticulum-plasma membrane contact site"/>
    <property type="evidence" value="ECO:0007669"/>
    <property type="project" value="TreeGrafter"/>
</dbReference>
<dbReference type="GO" id="GO:0032366">
    <property type="term" value="P:intracellular sterol transport"/>
    <property type="evidence" value="ECO:0007669"/>
    <property type="project" value="TreeGrafter"/>
</dbReference>
<dbReference type="SMART" id="SM00568">
    <property type="entry name" value="GRAM"/>
    <property type="match status" value="1"/>
</dbReference>
<evidence type="ECO:0000256" key="2">
    <source>
        <dbReference type="SAM" id="Phobius"/>
    </source>
</evidence>
<dbReference type="OrthoDB" id="74360at2759"/>
<dbReference type="CDD" id="cd13220">
    <property type="entry name" value="PH-GRAM_GRAMDC"/>
    <property type="match status" value="1"/>
</dbReference>
<feature type="compositionally biased region" description="Basic residues" evidence="1">
    <location>
        <begin position="239"/>
        <end position="248"/>
    </location>
</feature>
<dbReference type="Pfam" id="PF02893">
    <property type="entry name" value="GRAM"/>
    <property type="match status" value="1"/>
</dbReference>
<feature type="transmembrane region" description="Helical" evidence="2">
    <location>
        <begin position="284"/>
        <end position="305"/>
    </location>
</feature>
<keyword evidence="2" id="KW-0472">Membrane</keyword>
<dbReference type="GO" id="GO:0032934">
    <property type="term" value="F:sterol binding"/>
    <property type="evidence" value="ECO:0007669"/>
    <property type="project" value="TreeGrafter"/>
</dbReference>
<evidence type="ECO:0000256" key="1">
    <source>
        <dbReference type="SAM" id="MobiDB-lite"/>
    </source>
</evidence>
<feature type="region of interest" description="Disordered" evidence="1">
    <location>
        <begin position="129"/>
        <end position="250"/>
    </location>
</feature>
<gene>
    <name evidence="5" type="primary">LOC111354912</name>
</gene>
<dbReference type="GO" id="GO:0120015">
    <property type="term" value="F:sterol transfer activity"/>
    <property type="evidence" value="ECO:0007669"/>
    <property type="project" value="TreeGrafter"/>
</dbReference>
<evidence type="ECO:0000313" key="4">
    <source>
        <dbReference type="Proteomes" id="UP000301870"/>
    </source>
</evidence>
<feature type="transmembrane region" description="Helical" evidence="2">
    <location>
        <begin position="436"/>
        <end position="456"/>
    </location>
</feature>
<dbReference type="KEGG" id="sliu:111354912"/>